<feature type="compositionally biased region" description="Polar residues" evidence="1">
    <location>
        <begin position="373"/>
        <end position="389"/>
    </location>
</feature>
<proteinExistence type="predicted"/>
<evidence type="ECO:0000313" key="3">
    <source>
        <dbReference type="Proteomes" id="UP000315226"/>
    </source>
</evidence>
<keyword evidence="3" id="KW-1185">Reference proteome</keyword>
<reference evidence="2 3" key="1">
    <citation type="submission" date="2019-06" db="EMBL/GenBank/DDBJ databases">
        <title>Whole genome shotgun sequence of Streptomyces gardneri NBRC 12865.</title>
        <authorList>
            <person name="Hosoyama A."/>
            <person name="Uohara A."/>
            <person name="Ohji S."/>
            <person name="Ichikawa N."/>
        </authorList>
    </citation>
    <scope>NUCLEOTIDE SEQUENCE [LARGE SCALE GENOMIC DNA]</scope>
    <source>
        <strain evidence="2 3">NBRC 12865</strain>
    </source>
</reference>
<comment type="caution">
    <text evidence="2">The sequence shown here is derived from an EMBL/GenBank/DDBJ whole genome shotgun (WGS) entry which is preliminary data.</text>
</comment>
<sequence length="389" mass="40864">MCFGQDLAAGELVAQDLAGNEDIGAVKAGTSSSDDLPYAPGLGTAEGRRYAVAAFPFRTKGEGSAGDTVGVEVVAMDAESGQEAWRTKWDLPKSYDTHLVTYVAGVTGRTAVVVSHGENRYPVTYGIDLVTHKVTWSETAFKAQLVQGTRVLGQRRGAEDALKLAAVDGGRGRDLWTGMEVGEDRTVRTFAPDSAWVGDPEGRAVIDSATSHGLNRTAPTPQLSAQTSGNASVSGGGGPAGRDRLHDRAGPISRCGGPRAGGAPPHLSSVMPWGPGAGPPIGCGSRPCEMWAGAVGRDGGVAVRGFPARKKECREHRDAGQEYERHDVAAIVGAWAGCRPAVAAARRRWTARERLASLTRRPCRGHDSRTARSSESQKVTCDVSSTRPV</sequence>
<dbReference type="AlphaFoldDB" id="A0A4Y3RNF6"/>
<name>A0A4Y3RNF6_9ACTN</name>
<accession>A0A4Y3RNF6</accession>
<feature type="compositionally biased region" description="Polar residues" evidence="1">
    <location>
        <begin position="212"/>
        <end position="233"/>
    </location>
</feature>
<organism evidence="2 3">
    <name type="scientific">Streptomyces gardneri</name>
    <dbReference type="NCBI Taxonomy" id="66892"/>
    <lineage>
        <taxon>Bacteria</taxon>
        <taxon>Bacillati</taxon>
        <taxon>Actinomycetota</taxon>
        <taxon>Actinomycetes</taxon>
        <taxon>Kitasatosporales</taxon>
        <taxon>Streptomycetaceae</taxon>
        <taxon>Streptomyces</taxon>
    </lineage>
</organism>
<feature type="region of interest" description="Disordered" evidence="1">
    <location>
        <begin position="212"/>
        <end position="261"/>
    </location>
</feature>
<dbReference type="Proteomes" id="UP000315226">
    <property type="component" value="Unassembled WGS sequence"/>
</dbReference>
<evidence type="ECO:0000313" key="2">
    <source>
        <dbReference type="EMBL" id="GEB59085.1"/>
    </source>
</evidence>
<gene>
    <name evidence="2" type="ORF">SGA01_46900</name>
</gene>
<dbReference type="EMBL" id="BJMN01000030">
    <property type="protein sequence ID" value="GEB59085.1"/>
    <property type="molecule type" value="Genomic_DNA"/>
</dbReference>
<feature type="region of interest" description="Disordered" evidence="1">
    <location>
        <begin position="359"/>
        <end position="389"/>
    </location>
</feature>
<evidence type="ECO:0000256" key="1">
    <source>
        <dbReference type="SAM" id="MobiDB-lite"/>
    </source>
</evidence>
<protein>
    <submittedName>
        <fullName evidence="2">Uncharacterized protein</fullName>
    </submittedName>
</protein>